<reference evidence="14" key="1">
    <citation type="submission" date="2023-12" db="EMBL/GenBank/DDBJ databases">
        <title>Novel isolates from deep terrestrial aquifers shed light on the physiology and ecology of the class Limnochordia.</title>
        <authorList>
            <person name="Karnachuk O.V."/>
            <person name="Lukina A.P."/>
            <person name="Avakyan M.R."/>
            <person name="Kadnikov V."/>
            <person name="Begmatov S."/>
            <person name="Beletsky A.V."/>
            <person name="Mardanov A.V."/>
            <person name="Ravin N.V."/>
        </authorList>
    </citation>
    <scope>NUCLEOTIDE SEQUENCE [LARGE SCALE GENOMIC DNA]</scope>
    <source>
        <strain evidence="14">LN</strain>
    </source>
</reference>
<evidence type="ECO:0000313" key="14">
    <source>
        <dbReference type="Proteomes" id="UP001333102"/>
    </source>
</evidence>
<comment type="similarity">
    <text evidence="10">Belongs to the YjjX NTPase family.</text>
</comment>
<dbReference type="PANTHER" id="PTHR34699:SF2">
    <property type="entry name" value="NON-CANONICAL PURINE NTP PHOSPHATASE_PRRC1 DOMAIN-CONTAINING PROTEIN"/>
    <property type="match status" value="1"/>
</dbReference>
<dbReference type="EC" id="3.6.1.73" evidence="10"/>
<protein>
    <recommendedName>
        <fullName evidence="10">Probable inosine/xanthosine triphosphatase</fullName>
        <shortName evidence="10">ITPase/XTPase</shortName>
        <ecNumber evidence="10">3.6.1.73</ecNumber>
    </recommendedName>
    <alternativeName>
        <fullName evidence="10">Non-canonical purine NTP phosphatase</fullName>
    </alternativeName>
    <alternativeName>
        <fullName evidence="10">Non-standard purine NTP phosphatase</fullName>
    </alternativeName>
    <alternativeName>
        <fullName evidence="10">Nucleoside-triphosphate phosphatase</fullName>
        <shortName evidence="10">NTPase</shortName>
    </alternativeName>
</protein>
<feature type="compositionally biased region" description="Pro residues" evidence="11">
    <location>
        <begin position="1"/>
        <end position="10"/>
    </location>
</feature>
<dbReference type="InterPro" id="IPR002786">
    <property type="entry name" value="Non_canon_purine_NTPase"/>
</dbReference>
<comment type="function">
    <text evidence="10">Phosphatase that hydrolyzes non-canonical purine nucleotides such as XTP and ITP to their respective diphosphate derivatives. Probably excludes non-canonical purines from DNA/RNA precursor pool, thus preventing their incorporation into DNA/RNA and avoiding chromosomal lesions.</text>
</comment>
<evidence type="ECO:0000256" key="5">
    <source>
        <dbReference type="ARBA" id="ARBA00022842"/>
    </source>
</evidence>
<dbReference type="InterPro" id="IPR026533">
    <property type="entry name" value="NTPase/PRRC1"/>
</dbReference>
<evidence type="ECO:0000256" key="6">
    <source>
        <dbReference type="ARBA" id="ARBA00023080"/>
    </source>
</evidence>
<feature type="domain" description="Non-canonical purine NTP phosphatase/PRRC1" evidence="12">
    <location>
        <begin position="21"/>
        <end position="184"/>
    </location>
</feature>
<dbReference type="Gene3D" id="3.90.950.10">
    <property type="match status" value="1"/>
</dbReference>
<keyword evidence="2 10" id="KW-0479">Metal-binding</keyword>
<dbReference type="Pfam" id="PF01931">
    <property type="entry name" value="NTPase_I-T"/>
    <property type="match status" value="1"/>
</dbReference>
<evidence type="ECO:0000256" key="9">
    <source>
        <dbReference type="ARBA" id="ARBA00048781"/>
    </source>
</evidence>
<feature type="region of interest" description="Disordered" evidence="11">
    <location>
        <begin position="1"/>
        <end position="22"/>
    </location>
</feature>
<dbReference type="InterPro" id="IPR029001">
    <property type="entry name" value="ITPase-like_fam"/>
</dbReference>
<comment type="cofactor">
    <cofactor evidence="1">
        <name>Mn(2+)</name>
        <dbReference type="ChEBI" id="CHEBI:29035"/>
    </cofactor>
</comment>
<keyword evidence="4 10" id="KW-0378">Hydrolase</keyword>
<evidence type="ECO:0000256" key="8">
    <source>
        <dbReference type="ARBA" id="ARBA00048174"/>
    </source>
</evidence>
<keyword evidence="7 10" id="KW-0464">Manganese</keyword>
<feature type="binding site" evidence="10">
    <location>
        <begin position="22"/>
        <end position="27"/>
    </location>
    <ligand>
        <name>substrate</name>
    </ligand>
</feature>
<accession>A0ABZ1BNC9</accession>
<comment type="cofactor">
    <cofactor evidence="10">
        <name>Mg(2+)</name>
        <dbReference type="ChEBI" id="CHEBI:18420"/>
    </cofactor>
    <cofactor evidence="10">
        <name>Mn(2+)</name>
        <dbReference type="ChEBI" id="CHEBI:29035"/>
    </cofactor>
    <text evidence="10">Binds 1 divalent metal cation per subunit; can use either Mg(2+) or Mn(2+).</text>
</comment>
<dbReference type="PANTHER" id="PTHR34699">
    <property type="match status" value="1"/>
</dbReference>
<feature type="binding site" evidence="10">
    <location>
        <position position="80"/>
    </location>
    <ligand>
        <name>Mg(2+)</name>
        <dbReference type="ChEBI" id="CHEBI:18420"/>
    </ligand>
</feature>
<comment type="catalytic activity">
    <reaction evidence="8 10">
        <text>ITP + H2O = IDP + phosphate + H(+)</text>
        <dbReference type="Rhea" id="RHEA:28330"/>
        <dbReference type="ChEBI" id="CHEBI:15377"/>
        <dbReference type="ChEBI" id="CHEBI:15378"/>
        <dbReference type="ChEBI" id="CHEBI:43474"/>
        <dbReference type="ChEBI" id="CHEBI:58280"/>
        <dbReference type="ChEBI" id="CHEBI:61402"/>
        <dbReference type="EC" id="3.6.1.73"/>
    </reaction>
</comment>
<evidence type="ECO:0000256" key="10">
    <source>
        <dbReference type="HAMAP-Rule" id="MF_00648"/>
    </source>
</evidence>
<keyword evidence="5 10" id="KW-0460">Magnesium</keyword>
<organism evidence="13 14">
    <name type="scientific">Geochorda subterranea</name>
    <dbReference type="NCBI Taxonomy" id="3109564"/>
    <lineage>
        <taxon>Bacteria</taxon>
        <taxon>Bacillati</taxon>
        <taxon>Bacillota</taxon>
        <taxon>Limnochordia</taxon>
        <taxon>Limnochordales</taxon>
        <taxon>Geochordaceae</taxon>
        <taxon>Geochorda</taxon>
    </lineage>
</organism>
<evidence type="ECO:0000256" key="4">
    <source>
        <dbReference type="ARBA" id="ARBA00022801"/>
    </source>
</evidence>
<dbReference type="EMBL" id="CP141614">
    <property type="protein sequence ID" value="WRP14321.1"/>
    <property type="molecule type" value="Genomic_DNA"/>
</dbReference>
<keyword evidence="6 10" id="KW-0546">Nucleotide metabolism</keyword>
<dbReference type="RefSeq" id="WP_324668634.1">
    <property type="nucleotide sequence ID" value="NZ_CP141614.1"/>
</dbReference>
<evidence type="ECO:0000259" key="12">
    <source>
        <dbReference type="Pfam" id="PF01931"/>
    </source>
</evidence>
<keyword evidence="14" id="KW-1185">Reference proteome</keyword>
<evidence type="ECO:0000256" key="2">
    <source>
        <dbReference type="ARBA" id="ARBA00022723"/>
    </source>
</evidence>
<comment type="caution">
    <text evidence="10">Lacks conserved residue(s) required for the propagation of feature annotation.</text>
</comment>
<evidence type="ECO:0000256" key="11">
    <source>
        <dbReference type="SAM" id="MobiDB-lite"/>
    </source>
</evidence>
<proteinExistence type="inferred from homology"/>
<name>A0ABZ1BNC9_9FIRM</name>
<dbReference type="InterPro" id="IPR050299">
    <property type="entry name" value="YjjX_NTPase"/>
</dbReference>
<evidence type="ECO:0000256" key="7">
    <source>
        <dbReference type="ARBA" id="ARBA00023211"/>
    </source>
</evidence>
<gene>
    <name evidence="13" type="ORF">VLY81_13010</name>
</gene>
<comment type="subunit">
    <text evidence="10">Homodimer.</text>
</comment>
<keyword evidence="3 10" id="KW-0547">Nucleotide-binding</keyword>
<evidence type="ECO:0000256" key="3">
    <source>
        <dbReference type="ARBA" id="ARBA00022741"/>
    </source>
</evidence>
<feature type="binding site" evidence="10">
    <location>
        <begin position="80"/>
        <end position="81"/>
    </location>
    <ligand>
        <name>substrate</name>
    </ligand>
</feature>
<dbReference type="HAMAP" id="MF_00648">
    <property type="entry name" value="Non_canon_purine_NTPase_YjjX"/>
    <property type="match status" value="1"/>
</dbReference>
<evidence type="ECO:0000313" key="13">
    <source>
        <dbReference type="EMBL" id="WRP14321.1"/>
    </source>
</evidence>
<sequence>MAAPGSPPAGPDGGPRVVAVGSTNPAKVEPVGDLLRRLFGTCRVEAVGVPSGVAAQPLSLEETRRGAEGRARAALEALDEAVWGVGIEGGMHLEAGERGWLVTVAAVADRQGRISTGEGLRLALPPLMVRALLAGQELAEVVDDWFGTEGARVDPGAVGLLTRGLVTRRHLVADAVLAALVPRLHPELYGI</sequence>
<evidence type="ECO:0000256" key="1">
    <source>
        <dbReference type="ARBA" id="ARBA00001936"/>
    </source>
</evidence>
<comment type="catalytic activity">
    <reaction evidence="9 10">
        <text>XTP + H2O = XDP + phosphate + H(+)</text>
        <dbReference type="Rhea" id="RHEA:28406"/>
        <dbReference type="ChEBI" id="CHEBI:15377"/>
        <dbReference type="ChEBI" id="CHEBI:15378"/>
        <dbReference type="ChEBI" id="CHEBI:43474"/>
        <dbReference type="ChEBI" id="CHEBI:59884"/>
        <dbReference type="ChEBI" id="CHEBI:61314"/>
        <dbReference type="EC" id="3.6.1.73"/>
    </reaction>
</comment>
<dbReference type="SUPFAM" id="SSF52972">
    <property type="entry name" value="ITPase-like"/>
    <property type="match status" value="1"/>
</dbReference>
<dbReference type="Proteomes" id="UP001333102">
    <property type="component" value="Chromosome"/>
</dbReference>